<dbReference type="InterPro" id="IPR012902">
    <property type="entry name" value="N_methyl_site"/>
</dbReference>
<dbReference type="PANTHER" id="PTHR30093">
    <property type="entry name" value="GENERAL SECRETION PATHWAY PROTEIN G"/>
    <property type="match status" value="1"/>
</dbReference>
<evidence type="ECO:0000256" key="1">
    <source>
        <dbReference type="SAM" id="Phobius"/>
    </source>
</evidence>
<dbReference type="NCBIfam" id="TIGR02532">
    <property type="entry name" value="IV_pilin_GFxxxE"/>
    <property type="match status" value="1"/>
</dbReference>
<dbReference type="SUPFAM" id="SSF54523">
    <property type="entry name" value="Pili subunits"/>
    <property type="match status" value="1"/>
</dbReference>
<dbReference type="EMBL" id="SJPT01000010">
    <property type="protein sequence ID" value="TWU17659.1"/>
    <property type="molecule type" value="Genomic_DNA"/>
</dbReference>
<evidence type="ECO:0000313" key="3">
    <source>
        <dbReference type="EMBL" id="TWU17659.1"/>
    </source>
</evidence>
<dbReference type="Pfam" id="PF07963">
    <property type="entry name" value="N_methyl"/>
    <property type="match status" value="1"/>
</dbReference>
<feature type="transmembrane region" description="Helical" evidence="1">
    <location>
        <begin position="28"/>
        <end position="52"/>
    </location>
</feature>
<organism evidence="3 4">
    <name type="scientific">Novipirellula galeiformis</name>
    <dbReference type="NCBI Taxonomy" id="2528004"/>
    <lineage>
        <taxon>Bacteria</taxon>
        <taxon>Pseudomonadati</taxon>
        <taxon>Planctomycetota</taxon>
        <taxon>Planctomycetia</taxon>
        <taxon>Pirellulales</taxon>
        <taxon>Pirellulaceae</taxon>
        <taxon>Novipirellula</taxon>
    </lineage>
</organism>
<reference evidence="3 4" key="1">
    <citation type="submission" date="2019-02" db="EMBL/GenBank/DDBJ databases">
        <title>Deep-cultivation of Planctomycetes and their phenomic and genomic characterization uncovers novel biology.</title>
        <authorList>
            <person name="Wiegand S."/>
            <person name="Jogler M."/>
            <person name="Boedeker C."/>
            <person name="Pinto D."/>
            <person name="Vollmers J."/>
            <person name="Rivas-Marin E."/>
            <person name="Kohn T."/>
            <person name="Peeters S.H."/>
            <person name="Heuer A."/>
            <person name="Rast P."/>
            <person name="Oberbeckmann S."/>
            <person name="Bunk B."/>
            <person name="Jeske O."/>
            <person name="Meyerdierks A."/>
            <person name="Storesund J.E."/>
            <person name="Kallscheuer N."/>
            <person name="Luecker S."/>
            <person name="Lage O.M."/>
            <person name="Pohl T."/>
            <person name="Merkel B.J."/>
            <person name="Hornburger P."/>
            <person name="Mueller R.-W."/>
            <person name="Bruemmer F."/>
            <person name="Labrenz M."/>
            <person name="Spormann A.M."/>
            <person name="Op Den Camp H."/>
            <person name="Overmann J."/>
            <person name="Amann R."/>
            <person name="Jetten M.S.M."/>
            <person name="Mascher T."/>
            <person name="Medema M.H."/>
            <person name="Devos D.P."/>
            <person name="Kaster A.-K."/>
            <person name="Ovreas L."/>
            <person name="Rohde M."/>
            <person name="Galperin M.Y."/>
            <person name="Jogler C."/>
        </authorList>
    </citation>
    <scope>NUCLEOTIDE SEQUENCE [LARGE SCALE GENOMIC DNA]</scope>
    <source>
        <strain evidence="3 4">Pla52o</strain>
    </source>
</reference>
<gene>
    <name evidence="3" type="ORF">Pla52o_48740</name>
</gene>
<keyword evidence="1" id="KW-0812">Transmembrane</keyword>
<dbReference type="Pfam" id="PF07596">
    <property type="entry name" value="SBP_bac_10"/>
    <property type="match status" value="1"/>
</dbReference>
<evidence type="ECO:0000259" key="2">
    <source>
        <dbReference type="Pfam" id="PF07596"/>
    </source>
</evidence>
<keyword evidence="4" id="KW-1185">Reference proteome</keyword>
<dbReference type="NCBIfam" id="TIGR04294">
    <property type="entry name" value="pre_pil_HX9DG"/>
    <property type="match status" value="1"/>
</dbReference>
<accession>A0A5C6C4D5</accession>
<dbReference type="InterPro" id="IPR027558">
    <property type="entry name" value="Pre_pil_HX9DG_C"/>
</dbReference>
<keyword evidence="1" id="KW-0472">Membrane</keyword>
<dbReference type="PROSITE" id="PS00409">
    <property type="entry name" value="PROKAR_NTER_METHYL"/>
    <property type="match status" value="1"/>
</dbReference>
<dbReference type="InterPro" id="IPR045584">
    <property type="entry name" value="Pilin-like"/>
</dbReference>
<protein>
    <recommendedName>
        <fullName evidence="2">DUF1559 domain-containing protein</fullName>
    </recommendedName>
</protein>
<dbReference type="Proteomes" id="UP000316304">
    <property type="component" value="Unassembled WGS sequence"/>
</dbReference>
<dbReference type="InterPro" id="IPR011453">
    <property type="entry name" value="DUF1559"/>
</dbReference>
<dbReference type="Gene3D" id="3.30.700.10">
    <property type="entry name" value="Glycoprotein, Type 4 Pilin"/>
    <property type="match status" value="1"/>
</dbReference>
<dbReference type="RefSeq" id="WP_146596859.1">
    <property type="nucleotide sequence ID" value="NZ_SJPT01000010.1"/>
</dbReference>
<comment type="caution">
    <text evidence="3">The sequence shown here is derived from an EMBL/GenBank/DDBJ whole genome shotgun (WGS) entry which is preliminary data.</text>
</comment>
<sequence>MQSIKRHLSLHQRSGQWKRGRSKLDSSGFTLVELLVVIAIIGVLVGLLLPAVQSAREAARRMSCSNNMKQFGLAFANYHSAFKKLPLAWWIETPPAAFNGQPWGVSLLPFMEQQALYDAYDHNVLGADQLSPANVAVLQTPIAGFICPSSPGDAQSRRYTLDGTGEGLPFTATNLAPSDYCPATGVLGTYRQHAYPGGAPSSTSGALETWAGTGGRGPESNFAKLTDGLSNTILLGERTGGPVVYSGRRQDPVATTNLMGTEGGGWGDILNGEHWLQGSLQGGLSWPPQGGPCAINCTNARGYGYYSFHPGGCHFVLADGSVRFFTDTVAPKILAAYITRQGGEVIESNQ</sequence>
<feature type="domain" description="DUF1559" evidence="2">
    <location>
        <begin position="53"/>
        <end position="331"/>
    </location>
</feature>
<dbReference type="AlphaFoldDB" id="A0A5C6C4D5"/>
<evidence type="ECO:0000313" key="4">
    <source>
        <dbReference type="Proteomes" id="UP000316304"/>
    </source>
</evidence>
<proteinExistence type="predicted"/>
<dbReference type="PANTHER" id="PTHR30093:SF2">
    <property type="entry name" value="TYPE II SECRETION SYSTEM PROTEIN H"/>
    <property type="match status" value="1"/>
</dbReference>
<name>A0A5C6C4D5_9BACT</name>
<dbReference type="OrthoDB" id="254869at2"/>
<keyword evidence="1" id="KW-1133">Transmembrane helix</keyword>